<dbReference type="InterPro" id="IPR002797">
    <property type="entry name" value="Polysacc_synth"/>
</dbReference>
<feature type="transmembrane region" description="Helical" evidence="6">
    <location>
        <begin position="276"/>
        <end position="296"/>
    </location>
</feature>
<reference evidence="7" key="1">
    <citation type="submission" date="2013-08" db="EMBL/GenBank/DDBJ databases">
        <authorList>
            <person name="Mendez C."/>
            <person name="Richter M."/>
            <person name="Ferrer M."/>
            <person name="Sanchez J."/>
        </authorList>
    </citation>
    <scope>NUCLEOTIDE SEQUENCE</scope>
</reference>
<feature type="transmembrane region" description="Helical" evidence="6">
    <location>
        <begin position="195"/>
        <end position="217"/>
    </location>
</feature>
<accession>T1CCI8</accession>
<dbReference type="PANTHER" id="PTHR30250:SF11">
    <property type="entry name" value="O-ANTIGEN TRANSPORTER-RELATED"/>
    <property type="match status" value="1"/>
</dbReference>
<feature type="non-terminal residue" evidence="7">
    <location>
        <position position="356"/>
    </location>
</feature>
<evidence type="ECO:0000256" key="4">
    <source>
        <dbReference type="ARBA" id="ARBA00022989"/>
    </source>
</evidence>
<organism evidence="7">
    <name type="scientific">mine drainage metagenome</name>
    <dbReference type="NCBI Taxonomy" id="410659"/>
    <lineage>
        <taxon>unclassified sequences</taxon>
        <taxon>metagenomes</taxon>
        <taxon>ecological metagenomes</taxon>
    </lineage>
</organism>
<evidence type="ECO:0000256" key="2">
    <source>
        <dbReference type="ARBA" id="ARBA00022475"/>
    </source>
</evidence>
<proteinExistence type="predicted"/>
<dbReference type="InterPro" id="IPR050833">
    <property type="entry name" value="Poly_Biosynth_Transport"/>
</dbReference>
<feature type="transmembrane region" description="Helical" evidence="6">
    <location>
        <begin position="20"/>
        <end position="41"/>
    </location>
</feature>
<feature type="transmembrane region" description="Helical" evidence="6">
    <location>
        <begin position="168"/>
        <end position="189"/>
    </location>
</feature>
<feature type="transmembrane region" description="Helical" evidence="6">
    <location>
        <begin position="139"/>
        <end position="161"/>
    </location>
</feature>
<keyword evidence="2" id="KW-1003">Cell membrane</keyword>
<dbReference type="AlphaFoldDB" id="T1CCI8"/>
<evidence type="ECO:0000256" key="5">
    <source>
        <dbReference type="ARBA" id="ARBA00023136"/>
    </source>
</evidence>
<evidence type="ECO:0000256" key="6">
    <source>
        <dbReference type="SAM" id="Phobius"/>
    </source>
</evidence>
<keyword evidence="3 6" id="KW-0812">Transmembrane</keyword>
<evidence type="ECO:0000256" key="1">
    <source>
        <dbReference type="ARBA" id="ARBA00004651"/>
    </source>
</evidence>
<evidence type="ECO:0000256" key="3">
    <source>
        <dbReference type="ARBA" id="ARBA00022692"/>
    </source>
</evidence>
<sequence>MLRGGDSLEVDRKNIGIGAVFQYFGSASTLIGGVIFYTYVVKYYSQTIYASIGVMQAILSIVTTVFIFGLSQALQHFISNHMAKGETDKVRSLLKKSFTMLVFLMSGSFLTIFLLSPILVRFLLIPAGISSASAYESVAFLSVASASYVGSTIVNSMVLGFQKFKTNGFLVLLNAITAYGSASILLYRFRDSQAVAAGWAASYTFMLIIGLIILAAIARSAKPRHSEEVRQMDMHLVLRYSIPILLASIVSTGSVYTDRLIVDTLVGGNVFAVYSYALVIASSVSFLVSPLNNILLPKFSEYFSYNDAHSIRRGIRLTINVATFIYTPIAMWIAVLGMPIILVLGKVDYIDGALPL</sequence>
<dbReference type="EMBL" id="AUZY01004458">
    <property type="protein sequence ID" value="EQD63504.1"/>
    <property type="molecule type" value="Genomic_DNA"/>
</dbReference>
<name>T1CCI8_9ZZZZ</name>
<keyword evidence="4 6" id="KW-1133">Transmembrane helix</keyword>
<feature type="transmembrane region" description="Helical" evidence="6">
    <location>
        <begin position="98"/>
        <end position="119"/>
    </location>
</feature>
<protein>
    <submittedName>
        <fullName evidence="7">Transporter</fullName>
    </submittedName>
</protein>
<gene>
    <name evidence="7" type="ORF">B1B_07014</name>
</gene>
<feature type="transmembrane region" description="Helical" evidence="6">
    <location>
        <begin position="317"/>
        <end position="344"/>
    </location>
</feature>
<evidence type="ECO:0000313" key="7">
    <source>
        <dbReference type="EMBL" id="EQD63504.1"/>
    </source>
</evidence>
<feature type="transmembrane region" description="Helical" evidence="6">
    <location>
        <begin position="47"/>
        <end position="70"/>
    </location>
</feature>
<feature type="transmembrane region" description="Helical" evidence="6">
    <location>
        <begin position="237"/>
        <end position="256"/>
    </location>
</feature>
<keyword evidence="5 6" id="KW-0472">Membrane</keyword>
<reference evidence="7" key="2">
    <citation type="journal article" date="2014" name="ISME J.">
        <title>Microbial stratification in low pH oxic and suboxic macroscopic growths along an acid mine drainage.</title>
        <authorList>
            <person name="Mendez-Garcia C."/>
            <person name="Mesa V."/>
            <person name="Sprenger R.R."/>
            <person name="Richter M."/>
            <person name="Diez M.S."/>
            <person name="Solano J."/>
            <person name="Bargiela R."/>
            <person name="Golyshina O.V."/>
            <person name="Manteca A."/>
            <person name="Ramos J.L."/>
            <person name="Gallego J.R."/>
            <person name="Llorente I."/>
            <person name="Martins Dos Santos V.A."/>
            <person name="Jensen O.N."/>
            <person name="Pelaez A.I."/>
            <person name="Sanchez J."/>
            <person name="Ferrer M."/>
        </authorList>
    </citation>
    <scope>NUCLEOTIDE SEQUENCE</scope>
</reference>
<dbReference type="Pfam" id="PF01943">
    <property type="entry name" value="Polysacc_synt"/>
    <property type="match status" value="1"/>
</dbReference>
<comment type="subcellular location">
    <subcellularLocation>
        <location evidence="1">Cell membrane</location>
        <topology evidence="1">Multi-pass membrane protein</topology>
    </subcellularLocation>
</comment>
<dbReference type="GO" id="GO:0005886">
    <property type="term" value="C:plasma membrane"/>
    <property type="evidence" value="ECO:0007669"/>
    <property type="project" value="UniProtKB-SubCell"/>
</dbReference>
<comment type="caution">
    <text evidence="7">The sequence shown here is derived from an EMBL/GenBank/DDBJ whole genome shotgun (WGS) entry which is preliminary data.</text>
</comment>
<dbReference type="PANTHER" id="PTHR30250">
    <property type="entry name" value="PST FAMILY PREDICTED COLANIC ACID TRANSPORTER"/>
    <property type="match status" value="1"/>
</dbReference>